<feature type="coiled-coil region" evidence="6">
    <location>
        <begin position="80"/>
        <end position="121"/>
    </location>
</feature>
<keyword evidence="3" id="KW-0862">Zinc</keyword>
<dbReference type="Pfam" id="PF18112">
    <property type="entry name" value="Zn-C2H2_12"/>
    <property type="match status" value="1"/>
</dbReference>
<feature type="region of interest" description="Disordered" evidence="7">
    <location>
        <begin position="198"/>
        <end position="219"/>
    </location>
</feature>
<feature type="domain" description="UBZ1-type" evidence="8">
    <location>
        <begin position="353"/>
        <end position="379"/>
    </location>
</feature>
<dbReference type="Proteomes" id="UP000886998">
    <property type="component" value="Unassembled WGS sequence"/>
</dbReference>
<accession>A0A8X7C432</accession>
<evidence type="ECO:0000256" key="1">
    <source>
        <dbReference type="ARBA" id="ARBA00022723"/>
    </source>
</evidence>
<evidence type="ECO:0000313" key="9">
    <source>
        <dbReference type="EMBL" id="GFY54840.1"/>
    </source>
</evidence>
<dbReference type="OrthoDB" id="6105729at2759"/>
<reference evidence="9" key="1">
    <citation type="submission" date="2020-08" db="EMBL/GenBank/DDBJ databases">
        <title>Multicomponent nature underlies the extraordinary mechanical properties of spider dragline silk.</title>
        <authorList>
            <person name="Kono N."/>
            <person name="Nakamura H."/>
            <person name="Mori M."/>
            <person name="Yoshida Y."/>
            <person name="Ohtoshi R."/>
            <person name="Malay A.D."/>
            <person name="Moran D.A.P."/>
            <person name="Tomita M."/>
            <person name="Numata K."/>
            <person name="Arakawa K."/>
        </authorList>
    </citation>
    <scope>NUCLEOTIDE SEQUENCE</scope>
</reference>
<feature type="compositionally biased region" description="Basic and acidic residues" evidence="7">
    <location>
        <begin position="338"/>
        <end position="350"/>
    </location>
</feature>
<organism evidence="9 10">
    <name type="scientific">Trichonephila inaurata madagascariensis</name>
    <dbReference type="NCBI Taxonomy" id="2747483"/>
    <lineage>
        <taxon>Eukaryota</taxon>
        <taxon>Metazoa</taxon>
        <taxon>Ecdysozoa</taxon>
        <taxon>Arthropoda</taxon>
        <taxon>Chelicerata</taxon>
        <taxon>Arachnida</taxon>
        <taxon>Araneae</taxon>
        <taxon>Araneomorphae</taxon>
        <taxon>Entelegynae</taxon>
        <taxon>Araneoidea</taxon>
        <taxon>Nephilidae</taxon>
        <taxon>Trichonephila</taxon>
        <taxon>Trichonephila inaurata</taxon>
    </lineage>
</organism>
<evidence type="ECO:0000313" key="10">
    <source>
        <dbReference type="Proteomes" id="UP000886998"/>
    </source>
</evidence>
<dbReference type="Gene3D" id="6.20.250.40">
    <property type="match status" value="1"/>
</dbReference>
<dbReference type="CDD" id="cd21965">
    <property type="entry name" value="Zn-C2H2_CALCOCO1_TAX1BP1_like"/>
    <property type="match status" value="1"/>
</dbReference>
<keyword evidence="4 6" id="KW-0175">Coiled coil</keyword>
<sequence length="394" mass="45268">MEVIDNSTQLKESGNQSPEINYNCIPHDVNFRVNSSARNKGETDINLLVACKVQLSSEVIRWKTEALHLQKGHELAQQKSKELDQVITKLSERTAELEDRLFQAENENKFLKTMSMNVEEEKANLIQKLSQNLNKYHSYSWSELSSRLESTRLNRLEESELRKNQFSPQEDWREVSQKMLQQMKNEMKELQEMSFHIASDKEVPQDVSDNENTDSKDEVEKDLSNLISETVSLKHILLDQRQKLKTILQSVTSGVFQETDKISPGALETLNTNEASKSISSTVETKMTEDYRFHFMKQLENACDIKKVQPFSTNPKAWAHAEPKQGIIHPNISNSQFRGDEARTSERKSEESEKVCPICNIAFDASVSQIDFEEHVLNHLETESASLLDQYVVV</sequence>
<dbReference type="PROSITE" id="PS51905">
    <property type="entry name" value="ZF_UBZ1"/>
    <property type="match status" value="1"/>
</dbReference>
<evidence type="ECO:0000259" key="8">
    <source>
        <dbReference type="PROSITE" id="PS51905"/>
    </source>
</evidence>
<evidence type="ECO:0000256" key="5">
    <source>
        <dbReference type="PROSITE-ProRule" id="PRU01253"/>
    </source>
</evidence>
<feature type="region of interest" description="Disordered" evidence="7">
    <location>
        <begin position="1"/>
        <end position="21"/>
    </location>
</feature>
<dbReference type="AlphaFoldDB" id="A0A8X7C432"/>
<comment type="caution">
    <text evidence="9">The sequence shown here is derived from an EMBL/GenBank/DDBJ whole genome shotgun (WGS) entry which is preliminary data.</text>
</comment>
<gene>
    <name evidence="9" type="primary">X975_00589</name>
    <name evidence="9" type="ORF">TNIN_489731</name>
</gene>
<keyword evidence="10" id="KW-1185">Reference proteome</keyword>
<evidence type="ECO:0000256" key="7">
    <source>
        <dbReference type="SAM" id="MobiDB-lite"/>
    </source>
</evidence>
<keyword evidence="2 5" id="KW-0863">Zinc-finger</keyword>
<evidence type="ECO:0000256" key="2">
    <source>
        <dbReference type="ARBA" id="ARBA00022771"/>
    </source>
</evidence>
<keyword evidence="1" id="KW-0479">Metal-binding</keyword>
<protein>
    <submittedName>
        <fullName evidence="9">Zn-C2H2_12 domain-containing protein</fullName>
    </submittedName>
</protein>
<dbReference type="GO" id="GO:0008270">
    <property type="term" value="F:zinc ion binding"/>
    <property type="evidence" value="ECO:0007669"/>
    <property type="project" value="UniProtKB-KW"/>
</dbReference>
<proteinExistence type="predicted"/>
<dbReference type="EMBL" id="BMAV01010036">
    <property type="protein sequence ID" value="GFY54840.1"/>
    <property type="molecule type" value="Genomic_DNA"/>
</dbReference>
<evidence type="ECO:0000256" key="3">
    <source>
        <dbReference type="ARBA" id="ARBA00022833"/>
    </source>
</evidence>
<evidence type="ECO:0000256" key="4">
    <source>
        <dbReference type="ARBA" id="ARBA00023054"/>
    </source>
</evidence>
<dbReference type="InterPro" id="IPR041641">
    <property type="entry name" value="CALCOCO1/2_Zn_UBZ1"/>
</dbReference>
<feature type="region of interest" description="Disordered" evidence="7">
    <location>
        <begin position="329"/>
        <end position="350"/>
    </location>
</feature>
<evidence type="ECO:0000256" key="6">
    <source>
        <dbReference type="SAM" id="Coils"/>
    </source>
</evidence>
<name>A0A8X7C432_9ARAC</name>
<feature type="compositionally biased region" description="Polar residues" evidence="7">
    <location>
        <begin position="1"/>
        <end position="20"/>
    </location>
</feature>